<keyword evidence="1" id="KW-1133">Transmembrane helix</keyword>
<protein>
    <submittedName>
        <fullName evidence="2">Uncharacterized protein</fullName>
    </submittedName>
</protein>
<feature type="transmembrane region" description="Helical" evidence="1">
    <location>
        <begin position="131"/>
        <end position="151"/>
    </location>
</feature>
<organism evidence="2 3">
    <name type="scientific">Winogradskya humida</name>
    <dbReference type="NCBI Taxonomy" id="113566"/>
    <lineage>
        <taxon>Bacteria</taxon>
        <taxon>Bacillati</taxon>
        <taxon>Actinomycetota</taxon>
        <taxon>Actinomycetes</taxon>
        <taxon>Micromonosporales</taxon>
        <taxon>Micromonosporaceae</taxon>
        <taxon>Winogradskya</taxon>
    </lineage>
</organism>
<keyword evidence="3" id="KW-1185">Reference proteome</keyword>
<accession>A0ABQ4A2R6</accession>
<sequence>MDLLSGTGALVVITTLIVSVLLCVIAGDRVDAFLRLTGPVIAAGVVAIYGCAALLLAAPADLLSGNPGSSGAAWTTLLIALAVALLLARRFRSHSREPLLAVAGRALILLVCCSGARYLARLAGFPVDAFWTAAAVSLAALMLTVAAFEFIRRPGVLHLVVRAFVLLSATGLVAAWAIANHVPVYADPRTASPRTLWVMLLVEPLGALAILLLAIATVRHFAPALLPDSRRTPMAGEIWNAFVTFDSGDDEGKDRPVLVLRGGGDQATILKITSQDKSRFAGYLPLPRNRCRAVLTKDSWLELNPMPLPAESFRSYRGRCPAWVLAEVRRRDLLPAGFGAGRVRSWLTAVRAR</sequence>
<name>A0ABQ4A2R6_9ACTN</name>
<evidence type="ECO:0000256" key="1">
    <source>
        <dbReference type="SAM" id="Phobius"/>
    </source>
</evidence>
<feature type="transmembrane region" description="Helical" evidence="1">
    <location>
        <begin position="196"/>
        <end position="222"/>
    </location>
</feature>
<feature type="transmembrane region" description="Helical" evidence="1">
    <location>
        <begin position="39"/>
        <end position="59"/>
    </location>
</feature>
<dbReference type="RefSeq" id="WP_239159530.1">
    <property type="nucleotide sequence ID" value="NZ_BAAATV010000020.1"/>
</dbReference>
<evidence type="ECO:0000313" key="2">
    <source>
        <dbReference type="EMBL" id="GIE25150.1"/>
    </source>
</evidence>
<proteinExistence type="predicted"/>
<dbReference type="EMBL" id="BOMN01000116">
    <property type="protein sequence ID" value="GIE25150.1"/>
    <property type="molecule type" value="Genomic_DNA"/>
</dbReference>
<comment type="caution">
    <text evidence="2">The sequence shown here is derived from an EMBL/GenBank/DDBJ whole genome shotgun (WGS) entry which is preliminary data.</text>
</comment>
<evidence type="ECO:0000313" key="3">
    <source>
        <dbReference type="Proteomes" id="UP000603200"/>
    </source>
</evidence>
<feature type="transmembrane region" description="Helical" evidence="1">
    <location>
        <begin position="71"/>
        <end position="88"/>
    </location>
</feature>
<dbReference type="Proteomes" id="UP000603200">
    <property type="component" value="Unassembled WGS sequence"/>
</dbReference>
<reference evidence="2 3" key="1">
    <citation type="submission" date="2021-01" db="EMBL/GenBank/DDBJ databases">
        <title>Whole genome shotgun sequence of Actinoplanes humidus NBRC 14915.</title>
        <authorList>
            <person name="Komaki H."/>
            <person name="Tamura T."/>
        </authorList>
    </citation>
    <scope>NUCLEOTIDE SEQUENCE [LARGE SCALE GENOMIC DNA]</scope>
    <source>
        <strain evidence="2 3">NBRC 14915</strain>
    </source>
</reference>
<feature type="transmembrane region" description="Helical" evidence="1">
    <location>
        <begin position="100"/>
        <end position="119"/>
    </location>
</feature>
<gene>
    <name evidence="2" type="ORF">Ahu01nite_082520</name>
</gene>
<dbReference type="SUPFAM" id="SSF50118">
    <property type="entry name" value="Cell growth inhibitor/plasmid maintenance toxic component"/>
    <property type="match status" value="1"/>
</dbReference>
<keyword evidence="1" id="KW-0812">Transmembrane</keyword>
<feature type="transmembrane region" description="Helical" evidence="1">
    <location>
        <begin position="163"/>
        <end position="184"/>
    </location>
</feature>
<keyword evidence="1" id="KW-0472">Membrane</keyword>
<feature type="transmembrane region" description="Helical" evidence="1">
    <location>
        <begin position="6"/>
        <end position="27"/>
    </location>
</feature>